<gene>
    <name evidence="1" type="ORF">BpHYR1_035800</name>
</gene>
<dbReference type="EMBL" id="REGN01005100">
    <property type="protein sequence ID" value="RNA14842.1"/>
    <property type="molecule type" value="Genomic_DNA"/>
</dbReference>
<organism evidence="1 2">
    <name type="scientific">Brachionus plicatilis</name>
    <name type="common">Marine rotifer</name>
    <name type="synonym">Brachionus muelleri</name>
    <dbReference type="NCBI Taxonomy" id="10195"/>
    <lineage>
        <taxon>Eukaryota</taxon>
        <taxon>Metazoa</taxon>
        <taxon>Spiralia</taxon>
        <taxon>Gnathifera</taxon>
        <taxon>Rotifera</taxon>
        <taxon>Eurotatoria</taxon>
        <taxon>Monogononta</taxon>
        <taxon>Pseudotrocha</taxon>
        <taxon>Ploima</taxon>
        <taxon>Brachionidae</taxon>
        <taxon>Brachionus</taxon>
    </lineage>
</organism>
<sequence length="158" mass="18341">MSCVLQIGHSNFASLAKKYSYLQKKPQGSTIFLLSILKFFFFSENKFSNLQHTRIPKQGPHFIFNLMIKITKIYKNFKEGNLRFLVRLCVNNQVLINFESNSEIANHFGKADHEKHDFIFAIFKNSPEEGKSLPKRVDKHFKAEACRIVLVLAFFPPV</sequence>
<dbReference type="AlphaFoldDB" id="A0A3M7QU29"/>
<evidence type="ECO:0000313" key="2">
    <source>
        <dbReference type="Proteomes" id="UP000276133"/>
    </source>
</evidence>
<protein>
    <submittedName>
        <fullName evidence="1">Uncharacterized protein</fullName>
    </submittedName>
</protein>
<proteinExistence type="predicted"/>
<name>A0A3M7QU29_BRAPC</name>
<comment type="caution">
    <text evidence="1">The sequence shown here is derived from an EMBL/GenBank/DDBJ whole genome shotgun (WGS) entry which is preliminary data.</text>
</comment>
<accession>A0A3M7QU29</accession>
<dbReference type="Proteomes" id="UP000276133">
    <property type="component" value="Unassembled WGS sequence"/>
</dbReference>
<evidence type="ECO:0000313" key="1">
    <source>
        <dbReference type="EMBL" id="RNA14842.1"/>
    </source>
</evidence>
<reference evidence="1 2" key="1">
    <citation type="journal article" date="2018" name="Sci. Rep.">
        <title>Genomic signatures of local adaptation to the degree of environmental predictability in rotifers.</title>
        <authorList>
            <person name="Franch-Gras L."/>
            <person name="Hahn C."/>
            <person name="Garcia-Roger E.M."/>
            <person name="Carmona M.J."/>
            <person name="Serra M."/>
            <person name="Gomez A."/>
        </authorList>
    </citation>
    <scope>NUCLEOTIDE SEQUENCE [LARGE SCALE GENOMIC DNA]</scope>
    <source>
        <strain evidence="1">HYR1</strain>
    </source>
</reference>
<keyword evidence="2" id="KW-1185">Reference proteome</keyword>